<feature type="binding site" evidence="10">
    <location>
        <position position="34"/>
    </location>
    <ligand>
        <name>NAD(+)</name>
        <dbReference type="ChEBI" id="CHEBI:57540"/>
    </ligand>
</feature>
<dbReference type="Gene3D" id="1.20.5.100">
    <property type="entry name" value="Cytochrome c1, transmembrane anchor, C-terminal"/>
    <property type="match status" value="1"/>
</dbReference>
<dbReference type="InterPro" id="IPR036291">
    <property type="entry name" value="NAD(P)-bd_dom_sf"/>
</dbReference>
<dbReference type="InterPro" id="IPR014027">
    <property type="entry name" value="UDP-Glc/GDP-Man_DH_C"/>
</dbReference>
<feature type="binding site" evidence="9">
    <location>
        <position position="198"/>
    </location>
    <ligand>
        <name>substrate</name>
    </ligand>
</feature>
<feature type="binding site" evidence="9">
    <location>
        <position position="315"/>
    </location>
    <ligand>
        <name>substrate</name>
    </ligand>
</feature>
<dbReference type="Proteomes" id="UP000655208">
    <property type="component" value="Unassembled WGS sequence"/>
</dbReference>
<evidence type="ECO:0000313" key="12">
    <source>
        <dbReference type="EMBL" id="GGM10615.1"/>
    </source>
</evidence>
<dbReference type="InterPro" id="IPR017476">
    <property type="entry name" value="UDP-Glc/GDP-Man"/>
</dbReference>
<protein>
    <recommendedName>
        <fullName evidence="3 7">UDP-glucose 6-dehydrogenase</fullName>
        <ecNumber evidence="3 7">1.1.1.22</ecNumber>
    </recommendedName>
</protein>
<dbReference type="PIRSF" id="PIRSF500134">
    <property type="entry name" value="UDPglc_DH_bac"/>
    <property type="match status" value="1"/>
</dbReference>
<proteinExistence type="inferred from homology"/>
<feature type="active site" description="Nucleophile" evidence="8">
    <location>
        <position position="254"/>
    </location>
</feature>
<dbReference type="SUPFAM" id="SSF51735">
    <property type="entry name" value="NAD(P)-binding Rossmann-fold domains"/>
    <property type="match status" value="1"/>
</dbReference>
<feature type="binding site" evidence="10">
    <location>
        <position position="322"/>
    </location>
    <ligand>
        <name>NAD(+)</name>
        <dbReference type="ChEBI" id="CHEBI:57540"/>
    </ligand>
</feature>
<dbReference type="InterPro" id="IPR028357">
    <property type="entry name" value="UDPglc_DH_bac"/>
</dbReference>
<evidence type="ECO:0000256" key="5">
    <source>
        <dbReference type="ARBA" id="ARBA00023027"/>
    </source>
</evidence>
<dbReference type="NCBIfam" id="TIGR03026">
    <property type="entry name" value="NDP-sugDHase"/>
    <property type="match status" value="1"/>
</dbReference>
<feature type="binding site" evidence="10">
    <location>
        <position position="149"/>
    </location>
    <ligand>
        <name>NAD(+)</name>
        <dbReference type="ChEBI" id="CHEBI:57540"/>
    </ligand>
</feature>
<feature type="binding site" evidence="10">
    <location>
        <position position="120"/>
    </location>
    <ligand>
        <name>NAD(+)</name>
        <dbReference type="ChEBI" id="CHEBI:57540"/>
    </ligand>
</feature>
<evidence type="ECO:0000256" key="7">
    <source>
        <dbReference type="PIRNR" id="PIRNR000124"/>
    </source>
</evidence>
<evidence type="ECO:0000256" key="8">
    <source>
        <dbReference type="PIRSR" id="PIRSR500134-1"/>
    </source>
</evidence>
<evidence type="ECO:0000259" key="11">
    <source>
        <dbReference type="SMART" id="SM00984"/>
    </source>
</evidence>
<evidence type="ECO:0000256" key="3">
    <source>
        <dbReference type="ARBA" id="ARBA00012954"/>
    </source>
</evidence>
<evidence type="ECO:0000256" key="1">
    <source>
        <dbReference type="ARBA" id="ARBA00004701"/>
    </source>
</evidence>
<dbReference type="InterPro" id="IPR036220">
    <property type="entry name" value="UDP-Glc/GDP-Man_DH_C_sf"/>
</dbReference>
<comment type="pathway">
    <text evidence="1">Nucleotide-sugar biosynthesis; UDP-alpha-D-glucuronate biosynthesis; UDP-alpha-D-glucuronate from UDP-alpha-D-glucose: step 1/1.</text>
</comment>
<evidence type="ECO:0000256" key="2">
    <source>
        <dbReference type="ARBA" id="ARBA00006601"/>
    </source>
</evidence>
<feature type="domain" description="UDP-glucose/GDP-mannose dehydrogenase C-terminal" evidence="11">
    <location>
        <begin position="308"/>
        <end position="411"/>
    </location>
</feature>
<dbReference type="PANTHER" id="PTHR43750:SF3">
    <property type="entry name" value="UDP-GLUCOSE 6-DEHYDROGENASE TUAD"/>
    <property type="match status" value="1"/>
</dbReference>
<comment type="similarity">
    <text evidence="2 7">Belongs to the UDP-glucose/GDP-mannose dehydrogenase family.</text>
</comment>
<keyword evidence="5 7" id="KW-0520">NAD</keyword>
<dbReference type="EMBL" id="BMNA01000008">
    <property type="protein sequence ID" value="GGM10615.1"/>
    <property type="molecule type" value="Genomic_DNA"/>
</dbReference>
<reference evidence="12" key="2">
    <citation type="submission" date="2020-09" db="EMBL/GenBank/DDBJ databases">
        <authorList>
            <person name="Sun Q."/>
            <person name="Zhou Y."/>
        </authorList>
    </citation>
    <scope>NUCLEOTIDE SEQUENCE</scope>
    <source>
        <strain evidence="12">CGMCC 4.7308</strain>
    </source>
</reference>
<dbReference type="SUPFAM" id="SSF52413">
    <property type="entry name" value="UDP-glucose/GDP-mannose dehydrogenase C-terminal domain"/>
    <property type="match status" value="1"/>
</dbReference>
<dbReference type="GO" id="GO:0003979">
    <property type="term" value="F:UDP-glucose 6-dehydrogenase activity"/>
    <property type="evidence" value="ECO:0007669"/>
    <property type="project" value="UniProtKB-EC"/>
</dbReference>
<evidence type="ECO:0000256" key="10">
    <source>
        <dbReference type="PIRSR" id="PIRSR500134-3"/>
    </source>
</evidence>
<keyword evidence="13" id="KW-1185">Reference proteome</keyword>
<dbReference type="InterPro" id="IPR014026">
    <property type="entry name" value="UDP-Glc/GDP-Man_DH_dimer"/>
</dbReference>
<dbReference type="PIRSF" id="PIRSF000124">
    <property type="entry name" value="UDPglc_GDPman_dh"/>
    <property type="match status" value="1"/>
</dbReference>
<dbReference type="EC" id="1.1.1.22" evidence="3 7"/>
<comment type="catalytic activity">
    <reaction evidence="6 7">
        <text>UDP-alpha-D-glucose + 2 NAD(+) + H2O = UDP-alpha-D-glucuronate + 2 NADH + 3 H(+)</text>
        <dbReference type="Rhea" id="RHEA:23596"/>
        <dbReference type="ChEBI" id="CHEBI:15377"/>
        <dbReference type="ChEBI" id="CHEBI:15378"/>
        <dbReference type="ChEBI" id="CHEBI:57540"/>
        <dbReference type="ChEBI" id="CHEBI:57945"/>
        <dbReference type="ChEBI" id="CHEBI:58052"/>
        <dbReference type="ChEBI" id="CHEBI:58885"/>
        <dbReference type="EC" id="1.1.1.22"/>
    </reaction>
</comment>
<dbReference type="PANTHER" id="PTHR43750">
    <property type="entry name" value="UDP-GLUCOSE 6-DEHYDROGENASE TUAD"/>
    <property type="match status" value="1"/>
</dbReference>
<dbReference type="Pfam" id="PF03721">
    <property type="entry name" value="UDPG_MGDP_dh_N"/>
    <property type="match status" value="1"/>
</dbReference>
<gene>
    <name evidence="12" type="primary">ugd</name>
    <name evidence="12" type="ORF">GCM10011594_33160</name>
</gene>
<feature type="binding site" evidence="10">
    <location>
        <position position="85"/>
    </location>
    <ligand>
        <name>NAD(+)</name>
        <dbReference type="ChEBI" id="CHEBI:57540"/>
    </ligand>
</feature>
<feature type="binding site" evidence="9">
    <location>
        <begin position="243"/>
        <end position="247"/>
    </location>
    <ligand>
        <name>substrate</name>
    </ligand>
</feature>
<sequence length="444" mass="45231">MIAVIGSGYVGLTTGACLASLGHPVVCGDVDLDKVERLQRGEVPILEDGLPELLHAGLAAGTLEFVHGAVAAAERAEYVFLCLPTPDGGDGRADLRIVHAVVAEIAPHLRPGAVLVTKSTVPVGTAAEITAAVDRPDVAVVSNPEFLQEGSAVRNFLHPDRIVVGSDDRAAAAAVAALYAPLGAPAVVTSAASAELIKYAFNAFLATKLSFVNAVAALAEAVGADVAEVTHGMGFDERIGPRFLQAGPGWGGSCFPKDTRALATIADDHGVPFPVLAATVTANELAKDHVADKVRRAAGGSLAGAPVALWGLTFKAGTDDLRDSPALAVAQRLAAEGAVLTAYDPAIGADLPATADRPAIRVAADPYRAAEGAAVLVVLTEWPEFRTVDLARVAAVLDGRTVVDARGVVDEDVAAAAGLAVVPLGRRGRFDPDRSPEPAGGAVA</sequence>
<dbReference type="AlphaFoldDB" id="A0A917T696"/>
<dbReference type="InterPro" id="IPR008927">
    <property type="entry name" value="6-PGluconate_DH-like_C_sf"/>
</dbReference>
<dbReference type="RefSeq" id="WP_188943433.1">
    <property type="nucleotide sequence ID" value="NZ_BMNA01000008.1"/>
</dbReference>
<evidence type="ECO:0000313" key="13">
    <source>
        <dbReference type="Proteomes" id="UP000655208"/>
    </source>
</evidence>
<organism evidence="12 13">
    <name type="scientific">Nakamurella endophytica</name>
    <dbReference type="NCBI Taxonomy" id="1748367"/>
    <lineage>
        <taxon>Bacteria</taxon>
        <taxon>Bacillati</taxon>
        <taxon>Actinomycetota</taxon>
        <taxon>Actinomycetes</taxon>
        <taxon>Nakamurellales</taxon>
        <taxon>Nakamurellaceae</taxon>
        <taxon>Nakamurella</taxon>
    </lineage>
</organism>
<dbReference type="Pfam" id="PF03720">
    <property type="entry name" value="UDPG_MGDP_dh_C"/>
    <property type="match status" value="1"/>
</dbReference>
<reference evidence="12" key="1">
    <citation type="journal article" date="2014" name="Int. J. Syst. Evol. Microbiol.">
        <title>Complete genome sequence of Corynebacterium casei LMG S-19264T (=DSM 44701T), isolated from a smear-ripened cheese.</title>
        <authorList>
            <consortium name="US DOE Joint Genome Institute (JGI-PGF)"/>
            <person name="Walter F."/>
            <person name="Albersmeier A."/>
            <person name="Kalinowski J."/>
            <person name="Ruckert C."/>
        </authorList>
    </citation>
    <scope>NUCLEOTIDE SEQUENCE</scope>
    <source>
        <strain evidence="12">CGMCC 4.7308</strain>
    </source>
</reference>
<evidence type="ECO:0000256" key="6">
    <source>
        <dbReference type="ARBA" id="ARBA00047473"/>
    </source>
</evidence>
<feature type="binding site" evidence="10">
    <location>
        <position position="29"/>
    </location>
    <ligand>
        <name>NAD(+)</name>
        <dbReference type="ChEBI" id="CHEBI:57540"/>
    </ligand>
</feature>
<feature type="binding site" evidence="10">
    <location>
        <position position="257"/>
    </location>
    <ligand>
        <name>NAD(+)</name>
        <dbReference type="ChEBI" id="CHEBI:57540"/>
    </ligand>
</feature>
<dbReference type="Gene3D" id="3.40.50.720">
    <property type="entry name" value="NAD(P)-binding Rossmann-like Domain"/>
    <property type="match status" value="2"/>
</dbReference>
<dbReference type="InterPro" id="IPR001732">
    <property type="entry name" value="UDP-Glc/GDP-Man_DH_N"/>
</dbReference>
<evidence type="ECO:0000256" key="9">
    <source>
        <dbReference type="PIRSR" id="PIRSR500134-2"/>
    </source>
</evidence>
<name>A0A917T696_9ACTN</name>
<evidence type="ECO:0000256" key="4">
    <source>
        <dbReference type="ARBA" id="ARBA00023002"/>
    </source>
</evidence>
<comment type="caution">
    <text evidence="12">The sequence shown here is derived from an EMBL/GenBank/DDBJ whole genome shotgun (WGS) entry which is preliminary data.</text>
</comment>
<feature type="binding site" evidence="9">
    <location>
        <position position="251"/>
    </location>
    <ligand>
        <name>substrate</name>
    </ligand>
</feature>
<accession>A0A917T696</accession>
<dbReference type="SUPFAM" id="SSF48179">
    <property type="entry name" value="6-phosphogluconate dehydrogenase C-terminal domain-like"/>
    <property type="match status" value="1"/>
</dbReference>
<dbReference type="Pfam" id="PF00984">
    <property type="entry name" value="UDPG_MGDP_dh"/>
    <property type="match status" value="1"/>
</dbReference>
<dbReference type="SMART" id="SM00984">
    <property type="entry name" value="UDPG_MGDP_dh_C"/>
    <property type="match status" value="1"/>
</dbReference>
<keyword evidence="4 7" id="KW-0560">Oxidoreductase</keyword>
<dbReference type="GO" id="GO:0000271">
    <property type="term" value="P:polysaccharide biosynthetic process"/>
    <property type="evidence" value="ECO:0007669"/>
    <property type="project" value="InterPro"/>
</dbReference>
<dbReference type="GO" id="GO:0051287">
    <property type="term" value="F:NAD binding"/>
    <property type="evidence" value="ECO:0007669"/>
    <property type="project" value="InterPro"/>
</dbReference>
<feature type="binding site" evidence="9">
    <location>
        <begin position="146"/>
        <end position="149"/>
    </location>
    <ligand>
        <name>substrate</name>
    </ligand>
</feature>